<evidence type="ECO:0000256" key="19">
    <source>
        <dbReference type="RuleBase" id="RU361177"/>
    </source>
</evidence>
<evidence type="ECO:0000313" key="21">
    <source>
        <dbReference type="Proteomes" id="UP000230750"/>
    </source>
</evidence>
<dbReference type="STRING" id="307972.A0A2G8KZG4"/>
<evidence type="ECO:0000256" key="16">
    <source>
        <dbReference type="ARBA" id="ARBA00048088"/>
    </source>
</evidence>
<dbReference type="GO" id="GO:0050661">
    <property type="term" value="F:NADP binding"/>
    <property type="evidence" value="ECO:0007669"/>
    <property type="project" value="InterPro"/>
</dbReference>
<dbReference type="FunFam" id="3.50.50.60:FF:000159">
    <property type="entry name" value="Dimethylaniline monooxygenase [N-oxide-forming]"/>
    <property type="match status" value="1"/>
</dbReference>
<evidence type="ECO:0000256" key="2">
    <source>
        <dbReference type="ARBA" id="ARBA00004389"/>
    </source>
</evidence>
<dbReference type="GO" id="GO:0050660">
    <property type="term" value="F:flavin adenine dinucleotide binding"/>
    <property type="evidence" value="ECO:0007669"/>
    <property type="project" value="InterPro"/>
</dbReference>
<comment type="catalytic activity">
    <reaction evidence="15">
        <text>hypotaurine + NADPH + O2 + H(+) = taurine + NADP(+) + H2O</text>
        <dbReference type="Rhea" id="RHEA:69819"/>
        <dbReference type="ChEBI" id="CHEBI:15377"/>
        <dbReference type="ChEBI" id="CHEBI:15378"/>
        <dbReference type="ChEBI" id="CHEBI:15379"/>
        <dbReference type="ChEBI" id="CHEBI:57783"/>
        <dbReference type="ChEBI" id="CHEBI:57853"/>
        <dbReference type="ChEBI" id="CHEBI:58349"/>
        <dbReference type="ChEBI" id="CHEBI:507393"/>
        <dbReference type="EC" id="1.14.13.8"/>
    </reaction>
    <physiologicalReaction direction="left-to-right" evidence="15">
        <dbReference type="Rhea" id="RHEA:69820"/>
    </physiologicalReaction>
</comment>
<dbReference type="Pfam" id="PF00743">
    <property type="entry name" value="FMO-like"/>
    <property type="match status" value="1"/>
</dbReference>
<evidence type="ECO:0000256" key="4">
    <source>
        <dbReference type="ARBA" id="ARBA00022630"/>
    </source>
</evidence>
<dbReference type="Proteomes" id="UP000230750">
    <property type="component" value="Unassembled WGS sequence"/>
</dbReference>
<evidence type="ECO:0000256" key="15">
    <source>
        <dbReference type="ARBA" id="ARBA00048041"/>
    </source>
</evidence>
<dbReference type="InterPro" id="IPR036188">
    <property type="entry name" value="FAD/NAD-bd_sf"/>
</dbReference>
<keyword evidence="5" id="KW-0812">Transmembrane</keyword>
<protein>
    <recommendedName>
        <fullName evidence="19">Flavin-containing monooxygenase</fullName>
        <ecNumber evidence="19">1.-.-.-</ecNumber>
    </recommendedName>
</protein>
<comment type="catalytic activity">
    <reaction evidence="17">
        <text>N,N-dimethylaniline + NADPH + O2 + H(+) = N,N-dimethylaniline N-oxide + NADP(+) + H2O</text>
        <dbReference type="Rhea" id="RHEA:24468"/>
        <dbReference type="ChEBI" id="CHEBI:15377"/>
        <dbReference type="ChEBI" id="CHEBI:15378"/>
        <dbReference type="ChEBI" id="CHEBI:15379"/>
        <dbReference type="ChEBI" id="CHEBI:16269"/>
        <dbReference type="ChEBI" id="CHEBI:17735"/>
        <dbReference type="ChEBI" id="CHEBI:57783"/>
        <dbReference type="ChEBI" id="CHEBI:58349"/>
        <dbReference type="EC" id="1.14.13.8"/>
    </reaction>
    <physiologicalReaction direction="left-to-right" evidence="17">
        <dbReference type="Rhea" id="RHEA:24469"/>
    </physiologicalReaction>
</comment>
<comment type="caution">
    <text evidence="20">The sequence shown here is derived from an EMBL/GenBank/DDBJ whole genome shotgun (WGS) entry which is preliminary data.</text>
</comment>
<evidence type="ECO:0000256" key="11">
    <source>
        <dbReference type="ARBA" id="ARBA00023033"/>
    </source>
</evidence>
<comment type="catalytic activity">
    <reaction evidence="16">
        <text>trimethylamine + NADPH + O2 = trimethylamine N-oxide + NADP(+) + H2O</text>
        <dbReference type="Rhea" id="RHEA:31979"/>
        <dbReference type="ChEBI" id="CHEBI:15377"/>
        <dbReference type="ChEBI" id="CHEBI:15379"/>
        <dbReference type="ChEBI" id="CHEBI:15724"/>
        <dbReference type="ChEBI" id="CHEBI:57783"/>
        <dbReference type="ChEBI" id="CHEBI:58349"/>
        <dbReference type="ChEBI" id="CHEBI:58389"/>
        <dbReference type="EC" id="1.14.13.148"/>
    </reaction>
    <physiologicalReaction direction="left-to-right" evidence="16">
        <dbReference type="Rhea" id="RHEA:31980"/>
    </physiologicalReaction>
</comment>
<evidence type="ECO:0000256" key="17">
    <source>
        <dbReference type="ARBA" id="ARBA00049443"/>
    </source>
</evidence>
<dbReference type="EC" id="1.-.-.-" evidence="19"/>
<dbReference type="Gene3D" id="3.50.50.60">
    <property type="entry name" value="FAD/NAD(P)-binding domain"/>
    <property type="match status" value="1"/>
</dbReference>
<gene>
    <name evidence="20" type="ORF">BSL78_09711</name>
</gene>
<dbReference type="GO" id="GO:0005789">
    <property type="term" value="C:endoplasmic reticulum membrane"/>
    <property type="evidence" value="ECO:0007669"/>
    <property type="project" value="UniProtKB-SubCell"/>
</dbReference>
<keyword evidence="8 18" id="KW-0521">NADP</keyword>
<evidence type="ECO:0000256" key="6">
    <source>
        <dbReference type="ARBA" id="ARBA00022824"/>
    </source>
</evidence>
<dbReference type="EMBL" id="MRZV01000289">
    <property type="protein sequence ID" value="PIK53388.1"/>
    <property type="molecule type" value="Genomic_DNA"/>
</dbReference>
<keyword evidence="10 18" id="KW-0560">Oxidoreductase</keyword>
<keyword evidence="21" id="KW-1185">Reference proteome</keyword>
<reference evidence="20 21" key="1">
    <citation type="journal article" date="2017" name="PLoS Biol.">
        <title>The sea cucumber genome provides insights into morphological evolution and visceral regeneration.</title>
        <authorList>
            <person name="Zhang X."/>
            <person name="Sun L."/>
            <person name="Yuan J."/>
            <person name="Sun Y."/>
            <person name="Gao Y."/>
            <person name="Zhang L."/>
            <person name="Li S."/>
            <person name="Dai H."/>
            <person name="Hamel J.F."/>
            <person name="Liu C."/>
            <person name="Yu Y."/>
            <person name="Liu S."/>
            <person name="Lin W."/>
            <person name="Guo K."/>
            <person name="Jin S."/>
            <person name="Xu P."/>
            <person name="Storey K.B."/>
            <person name="Huan P."/>
            <person name="Zhang T."/>
            <person name="Zhou Y."/>
            <person name="Zhang J."/>
            <person name="Lin C."/>
            <person name="Li X."/>
            <person name="Xing L."/>
            <person name="Huo D."/>
            <person name="Sun M."/>
            <person name="Wang L."/>
            <person name="Mercier A."/>
            <person name="Li F."/>
            <person name="Yang H."/>
            <person name="Xiang J."/>
        </authorList>
    </citation>
    <scope>NUCLEOTIDE SEQUENCE [LARGE SCALE GENOMIC DNA]</scope>
    <source>
        <strain evidence="20">Shaxun</strain>
        <tissue evidence="20">Muscle</tissue>
    </source>
</reference>
<comment type="similarity">
    <text evidence="3 18 19">Belongs to the FMO family.</text>
</comment>
<evidence type="ECO:0000256" key="5">
    <source>
        <dbReference type="ARBA" id="ARBA00022692"/>
    </source>
</evidence>
<organism evidence="20 21">
    <name type="scientific">Stichopus japonicus</name>
    <name type="common">Sea cucumber</name>
    <dbReference type="NCBI Taxonomy" id="307972"/>
    <lineage>
        <taxon>Eukaryota</taxon>
        <taxon>Metazoa</taxon>
        <taxon>Echinodermata</taxon>
        <taxon>Eleutherozoa</taxon>
        <taxon>Echinozoa</taxon>
        <taxon>Holothuroidea</taxon>
        <taxon>Aspidochirotacea</taxon>
        <taxon>Aspidochirotida</taxon>
        <taxon>Stichopodidae</taxon>
        <taxon>Apostichopus</taxon>
    </lineage>
</organism>
<dbReference type="InterPro" id="IPR002253">
    <property type="entry name" value="Flavin_mOase_1"/>
</dbReference>
<comment type="function">
    <text evidence="13">Broad spectrum monooxygenase that catalyzes the oxygenation of a wide variety of nitrogen- and sulfur-containing compounds including xenobiotics. Catalyzes the S-oxygenation of hypotaurine to produce taurine, an organic osmolyte involved in cell volume regulation as well as a variety of cytoprotective and developmental processes. In vitro, catalyzes the N-oxygenation of trimethylamine (TMA) to produce trimethylamine N-oxide (TMAO) and could therefore participate to the detoxification of this compound that is generated by the action of gut microbiota from dietary precursors such as choline, choline containing compounds, betaine or L-carnitine.</text>
</comment>
<dbReference type="OrthoDB" id="66881at2759"/>
<evidence type="ECO:0000256" key="18">
    <source>
        <dbReference type="PIRNR" id="PIRNR000332"/>
    </source>
</evidence>
<dbReference type="InterPro" id="IPR050346">
    <property type="entry name" value="FMO-like"/>
</dbReference>
<evidence type="ECO:0000256" key="12">
    <source>
        <dbReference type="ARBA" id="ARBA00023136"/>
    </source>
</evidence>
<evidence type="ECO:0000313" key="20">
    <source>
        <dbReference type="EMBL" id="PIK53388.1"/>
    </source>
</evidence>
<comment type="cofactor">
    <cofactor evidence="1 18 19">
        <name>FAD</name>
        <dbReference type="ChEBI" id="CHEBI:57692"/>
    </cofactor>
</comment>
<keyword evidence="12 18" id="KW-0472">Membrane</keyword>
<keyword evidence="9" id="KW-1133">Transmembrane helix</keyword>
<dbReference type="PANTHER" id="PTHR23023">
    <property type="entry name" value="DIMETHYLANILINE MONOOXYGENASE"/>
    <property type="match status" value="1"/>
</dbReference>
<keyword evidence="7 18" id="KW-0274">FAD</keyword>
<evidence type="ECO:0000256" key="1">
    <source>
        <dbReference type="ARBA" id="ARBA00001974"/>
    </source>
</evidence>
<sequence length="542" mass="60403">MEPFCCESGSVKRIAIVGAGLSGLTSIKACLEEDLQPVCFERTGFVGGIWAPHKQNIDKEGSVYPSLIFNSSKEMSCFSDYPYPKSYQPYIRPSQQFEYLKSYANQFGLHDYIRLNTKVLEVSPIYTADEIKVQKWRVRSQKLDQANTVETEELFDAVLICIGNTTEAVEATFPDQDKFRGKILHSCHFREGSDYKDEKVLVIGASYSAGDISVDCCNFASHVFLSTKNGTHPLPRLVNGGIPLDAMTNTVLGSYMPGFVMNFVVGRILSSAYDLRDVGLEPTDPDAVGMAFMVNDEIVPRIVYGMISPKPSVERFTEEGVIFSDGTREKIDTVILATGYHTKYPVLDEKILRDDPYERNLYMHIFATTPERPTLAVIGMTYQLGAAGHVFEMQARCAVAVFKGDVRLPCKSIMAKQITKAALIEAHGKLKYLVAPVHYICQLSQMIGCYPSIWRYLLIGDFRLARCLFFKPFYPYVTRLRGKHAWSGARQAIIDGMDNMFSATRGTAIQGPEGVTDGSLSCSWPWFVGICASAVLMQSAQN</sequence>
<evidence type="ECO:0000256" key="3">
    <source>
        <dbReference type="ARBA" id="ARBA00009183"/>
    </source>
</evidence>
<evidence type="ECO:0000256" key="9">
    <source>
        <dbReference type="ARBA" id="ARBA00022989"/>
    </source>
</evidence>
<evidence type="ECO:0000256" key="8">
    <source>
        <dbReference type="ARBA" id="ARBA00022857"/>
    </source>
</evidence>
<keyword evidence="4 18" id="KW-0285">Flavoprotein</keyword>
<dbReference type="SUPFAM" id="SSF51905">
    <property type="entry name" value="FAD/NAD(P)-binding domain"/>
    <property type="match status" value="3"/>
</dbReference>
<dbReference type="PRINTS" id="PR01121">
    <property type="entry name" value="FMOXYGENASE1"/>
</dbReference>
<dbReference type="PIRSF" id="PIRSF000332">
    <property type="entry name" value="FMO"/>
    <property type="match status" value="1"/>
</dbReference>
<evidence type="ECO:0000256" key="13">
    <source>
        <dbReference type="ARBA" id="ARBA00045957"/>
    </source>
</evidence>
<keyword evidence="6 18" id="KW-0256">Endoplasmic reticulum</keyword>
<evidence type="ECO:0000256" key="10">
    <source>
        <dbReference type="ARBA" id="ARBA00023002"/>
    </source>
</evidence>
<comment type="subcellular location">
    <subcellularLocation>
        <location evidence="2">Endoplasmic reticulum membrane</location>
        <topology evidence="2">Single-pass membrane protein</topology>
    </subcellularLocation>
</comment>
<name>A0A2G8KZG4_STIJA</name>
<evidence type="ECO:0000256" key="14">
    <source>
        <dbReference type="ARBA" id="ARBA00047338"/>
    </source>
</evidence>
<dbReference type="InterPro" id="IPR020946">
    <property type="entry name" value="Flavin_mOase-like"/>
</dbReference>
<evidence type="ECO:0000256" key="7">
    <source>
        <dbReference type="ARBA" id="ARBA00022827"/>
    </source>
</evidence>
<dbReference type="PRINTS" id="PR00370">
    <property type="entry name" value="FMOXYGENASE"/>
</dbReference>
<keyword evidence="11 18" id="KW-0503">Monooxygenase</keyword>
<dbReference type="GO" id="GO:0034899">
    <property type="term" value="F:trimethylamine monooxygenase activity"/>
    <property type="evidence" value="ECO:0007669"/>
    <property type="project" value="UniProtKB-EC"/>
</dbReference>
<dbReference type="InterPro" id="IPR000960">
    <property type="entry name" value="Flavin_mOase"/>
</dbReference>
<dbReference type="GO" id="GO:0047822">
    <property type="term" value="F:hypotaurine monooxygenase activity"/>
    <property type="evidence" value="ECO:0007669"/>
    <property type="project" value="RHEA"/>
</dbReference>
<accession>A0A2G8KZG4</accession>
<dbReference type="AlphaFoldDB" id="A0A2G8KZG4"/>
<proteinExistence type="inferred from homology"/>
<comment type="catalytic activity">
    <reaction evidence="14">
        <text>hypotaurine + NADH + O2 + H(+) = taurine + NAD(+) + H2O</text>
        <dbReference type="Rhea" id="RHEA:74111"/>
        <dbReference type="ChEBI" id="CHEBI:15377"/>
        <dbReference type="ChEBI" id="CHEBI:15378"/>
        <dbReference type="ChEBI" id="CHEBI:15379"/>
        <dbReference type="ChEBI" id="CHEBI:57540"/>
        <dbReference type="ChEBI" id="CHEBI:57853"/>
        <dbReference type="ChEBI" id="CHEBI:57945"/>
        <dbReference type="ChEBI" id="CHEBI:507393"/>
        <dbReference type="EC" id="1.14.13.8"/>
    </reaction>
    <physiologicalReaction direction="left-to-right" evidence="14">
        <dbReference type="Rhea" id="RHEA:74112"/>
    </physiologicalReaction>
</comment>
<dbReference type="GO" id="GO:0004499">
    <property type="term" value="F:N,N-dimethylaniline monooxygenase activity"/>
    <property type="evidence" value="ECO:0007669"/>
    <property type="project" value="UniProtKB-UniRule"/>
</dbReference>